<keyword evidence="1" id="KW-0812">Transmembrane</keyword>
<sequence>MDRCCCWDNSTKLGRSQKTKNKRATTTTITTSSSITMGLANKLGTAGHPSAIIELNLHANQVVVVVTLGSQNRLSPVHLSIDCCCCCCGDRRASTGDTAAVEIRSQFPDDHRKLVLLARRPYPYPSYIEAHQTPILGIIVFSRGQSAAAAAVQQLSREQDNWSSGKVMGMTGAYWIVAVAISILATVANGQRTTVTRTTTLTVTKTSTSYISTYAICATVTTSVSATVSNCRRRRQYWIDVPVYIALDEEVDDQLTQFFNINPSNTYPVEPTSSPGMSFKNDDDDDFQPGDEFSRFVNNPAAGAAGAASSGHRLQGSLVPPFGVIDDDLEERKPEPLGFAVIGNAINNALIALGLANPTSFVTDTVTTWKSTTMKTTTATKTIFLSGCRPSYNKARQQQLKMLIPSSAADVGTI</sequence>
<feature type="transmembrane region" description="Helical" evidence="1">
    <location>
        <begin position="208"/>
        <end position="228"/>
    </location>
</feature>
<keyword evidence="3" id="KW-1185">Reference proteome</keyword>
<reference evidence="2 3" key="1">
    <citation type="journal article" date="2011" name="Science">
        <title>The ecoresponsive genome of Daphnia pulex.</title>
        <authorList>
            <person name="Colbourne J.K."/>
            <person name="Pfrender M.E."/>
            <person name="Gilbert D."/>
            <person name="Thomas W.K."/>
            <person name="Tucker A."/>
            <person name="Oakley T.H."/>
            <person name="Tokishita S."/>
            <person name="Aerts A."/>
            <person name="Arnold G.J."/>
            <person name="Basu M.K."/>
            <person name="Bauer D.J."/>
            <person name="Caceres C.E."/>
            <person name="Carmel L."/>
            <person name="Casola C."/>
            <person name="Choi J.H."/>
            <person name="Detter J.C."/>
            <person name="Dong Q."/>
            <person name="Dusheyko S."/>
            <person name="Eads B.D."/>
            <person name="Frohlich T."/>
            <person name="Geiler-Samerotte K.A."/>
            <person name="Gerlach D."/>
            <person name="Hatcher P."/>
            <person name="Jogdeo S."/>
            <person name="Krijgsveld J."/>
            <person name="Kriventseva E.V."/>
            <person name="Kultz D."/>
            <person name="Laforsch C."/>
            <person name="Lindquist E."/>
            <person name="Lopez J."/>
            <person name="Manak J.R."/>
            <person name="Muller J."/>
            <person name="Pangilinan J."/>
            <person name="Patwardhan R.P."/>
            <person name="Pitluck S."/>
            <person name="Pritham E.J."/>
            <person name="Rechtsteiner A."/>
            <person name="Rho M."/>
            <person name="Rogozin I.B."/>
            <person name="Sakarya O."/>
            <person name="Salamov A."/>
            <person name="Schaack S."/>
            <person name="Shapiro H."/>
            <person name="Shiga Y."/>
            <person name="Skalitzky C."/>
            <person name="Smith Z."/>
            <person name="Souvorov A."/>
            <person name="Sung W."/>
            <person name="Tang Z."/>
            <person name="Tsuchiya D."/>
            <person name="Tu H."/>
            <person name="Vos H."/>
            <person name="Wang M."/>
            <person name="Wolf Y.I."/>
            <person name="Yamagata H."/>
            <person name="Yamada T."/>
            <person name="Ye Y."/>
            <person name="Shaw J.R."/>
            <person name="Andrews J."/>
            <person name="Crease T.J."/>
            <person name="Tang H."/>
            <person name="Lucas S.M."/>
            <person name="Robertson H.M."/>
            <person name="Bork P."/>
            <person name="Koonin E.V."/>
            <person name="Zdobnov E.M."/>
            <person name="Grigoriev I.V."/>
            <person name="Lynch M."/>
            <person name="Boore J.L."/>
        </authorList>
    </citation>
    <scope>NUCLEOTIDE SEQUENCE [LARGE SCALE GENOMIC DNA]</scope>
</reference>
<organism evidence="2 3">
    <name type="scientific">Daphnia pulex</name>
    <name type="common">Water flea</name>
    <dbReference type="NCBI Taxonomy" id="6669"/>
    <lineage>
        <taxon>Eukaryota</taxon>
        <taxon>Metazoa</taxon>
        <taxon>Ecdysozoa</taxon>
        <taxon>Arthropoda</taxon>
        <taxon>Crustacea</taxon>
        <taxon>Branchiopoda</taxon>
        <taxon>Diplostraca</taxon>
        <taxon>Cladocera</taxon>
        <taxon>Anomopoda</taxon>
        <taxon>Daphniidae</taxon>
        <taxon>Daphnia</taxon>
    </lineage>
</organism>
<accession>E9GEI7</accession>
<dbReference type="EMBL" id="GL732540">
    <property type="protein sequence ID" value="EFX82304.1"/>
    <property type="molecule type" value="Genomic_DNA"/>
</dbReference>
<dbReference type="AlphaFoldDB" id="E9GEI7"/>
<name>E9GEI7_DAPPU</name>
<evidence type="ECO:0000256" key="1">
    <source>
        <dbReference type="SAM" id="Phobius"/>
    </source>
</evidence>
<dbReference type="KEGG" id="dpx:DAPPUDRAFT_241543"/>
<protein>
    <submittedName>
        <fullName evidence="2">Uncharacterized protein</fullName>
    </submittedName>
</protein>
<dbReference type="Proteomes" id="UP000000305">
    <property type="component" value="Unassembled WGS sequence"/>
</dbReference>
<keyword evidence="1" id="KW-1133">Transmembrane helix</keyword>
<dbReference type="HOGENOM" id="CLU_664420_0_0_1"/>
<evidence type="ECO:0000313" key="3">
    <source>
        <dbReference type="Proteomes" id="UP000000305"/>
    </source>
</evidence>
<dbReference type="InParanoid" id="E9GEI7"/>
<keyword evidence="1" id="KW-0472">Membrane</keyword>
<evidence type="ECO:0000313" key="2">
    <source>
        <dbReference type="EMBL" id="EFX82304.1"/>
    </source>
</evidence>
<feature type="transmembrane region" description="Helical" evidence="1">
    <location>
        <begin position="167"/>
        <end position="188"/>
    </location>
</feature>
<proteinExistence type="predicted"/>
<dbReference type="OrthoDB" id="6369528at2759"/>
<gene>
    <name evidence="2" type="ORF">DAPPUDRAFT_241543</name>
</gene>